<dbReference type="Pfam" id="PF00672">
    <property type="entry name" value="HAMP"/>
    <property type="match status" value="1"/>
</dbReference>
<feature type="domain" description="HAMP" evidence="14">
    <location>
        <begin position="209"/>
        <end position="261"/>
    </location>
</feature>
<dbReference type="Pfam" id="PF02203">
    <property type="entry name" value="TarH"/>
    <property type="match status" value="1"/>
</dbReference>
<dbReference type="FunFam" id="1.10.287.950:FF:000001">
    <property type="entry name" value="Methyl-accepting chemotaxis sensory transducer"/>
    <property type="match status" value="1"/>
</dbReference>
<evidence type="ECO:0000256" key="11">
    <source>
        <dbReference type="PROSITE-ProRule" id="PRU00284"/>
    </source>
</evidence>
<dbReference type="SUPFAM" id="SSF47170">
    <property type="entry name" value="Aspartate receptor, ligand-binding domain"/>
    <property type="match status" value="1"/>
</dbReference>
<dbReference type="GO" id="GO:0004888">
    <property type="term" value="F:transmembrane signaling receptor activity"/>
    <property type="evidence" value="ECO:0007669"/>
    <property type="project" value="InterPro"/>
</dbReference>
<dbReference type="InterPro" id="IPR004089">
    <property type="entry name" value="MCPsignal_dom"/>
</dbReference>
<evidence type="ECO:0000259" key="13">
    <source>
        <dbReference type="PROSITE" id="PS50111"/>
    </source>
</evidence>
<dbReference type="STRING" id="416943.SAMN05445871_4881"/>
<dbReference type="CDD" id="cd06225">
    <property type="entry name" value="HAMP"/>
    <property type="match status" value="1"/>
</dbReference>
<keyword evidence="3" id="KW-0488">Methylation</keyword>
<dbReference type="PANTHER" id="PTHR43531:SF14">
    <property type="entry name" value="METHYL-ACCEPTING CHEMOTAXIS PROTEIN I-RELATED"/>
    <property type="match status" value="1"/>
</dbReference>
<dbReference type="SUPFAM" id="SSF58104">
    <property type="entry name" value="Methyl-accepting chemotaxis protein (MCP) signaling domain"/>
    <property type="match status" value="1"/>
</dbReference>
<sequence length="535" mass="55481">MRNLTIRTGLMLVLLTFALMLVVGAAVGVYMIGRANASAQVIHEMAAQDALVHEVREEADRARIALASAPKDGGDAAAREAALGTAREALDHAKAKHDALQKSAAFDAAGTTLRSSLDASWTALAGLLGQGVSAPDASGAANPVNPADIAAAANRYATDAAAFHAHIDEATDDTLARGRREHRWVMGMVVVGLFGALALIVATHLALSRLLTGPLRAAVASLNQIASNDLVAFVPEGGSNEIGQLFNAMRRMQRGLSGTVMNVRRCCDMINTGAKEIAAGNLDLSSRTEQQSASLEQTAANMEHLTSTVKRTADHAREASELAAATTDVAQRGGIVVERVVATMDAISNSSRKISDITGMIDGIAFQTNILALNAAVEAARAGEQGRGFAVVAGEVRTLAQRSAVAAREIKELIDSSAKDVHDGSDLVAEAGATMREVVESVQKVSGLMKEIATSTIAQSTGIQQMEQAVSQMDQVTQQNAALVEEAAAAAGSLEQQATEMVAAVATFKLLQNGKGGQEAVEEPEADGGLVAVPA</sequence>
<gene>
    <name evidence="15" type="ORF">SAMN05192542_11924</name>
</gene>
<keyword evidence="6 12" id="KW-0812">Transmembrane</keyword>
<dbReference type="PANTHER" id="PTHR43531">
    <property type="entry name" value="PROTEIN ICFG"/>
    <property type="match status" value="1"/>
</dbReference>
<dbReference type="EMBL" id="FOAJ01000019">
    <property type="protein sequence ID" value="SEL96064.1"/>
    <property type="molecule type" value="Genomic_DNA"/>
</dbReference>
<dbReference type="Pfam" id="PF00015">
    <property type="entry name" value="MCPsignal"/>
    <property type="match status" value="1"/>
</dbReference>
<keyword evidence="16" id="KW-1185">Reference proteome</keyword>
<evidence type="ECO:0000256" key="9">
    <source>
        <dbReference type="ARBA" id="ARBA00023224"/>
    </source>
</evidence>
<dbReference type="CDD" id="cd11386">
    <property type="entry name" value="MCP_signal"/>
    <property type="match status" value="1"/>
</dbReference>
<dbReference type="SMART" id="SM00283">
    <property type="entry name" value="MA"/>
    <property type="match status" value="1"/>
</dbReference>
<dbReference type="RefSeq" id="WP_090549913.1">
    <property type="nucleotide sequence ID" value="NZ_FNSR01000002.1"/>
</dbReference>
<feature type="transmembrane region" description="Helical" evidence="12">
    <location>
        <begin position="12"/>
        <end position="33"/>
    </location>
</feature>
<dbReference type="AlphaFoldDB" id="A0A1H7UH47"/>
<evidence type="ECO:0000256" key="4">
    <source>
        <dbReference type="ARBA" id="ARBA00022500"/>
    </source>
</evidence>
<dbReference type="InterPro" id="IPR003660">
    <property type="entry name" value="HAMP_dom"/>
</dbReference>
<evidence type="ECO:0000313" key="15">
    <source>
        <dbReference type="EMBL" id="SEL96064.1"/>
    </source>
</evidence>
<dbReference type="GO" id="GO:0006935">
    <property type="term" value="P:chemotaxis"/>
    <property type="evidence" value="ECO:0007669"/>
    <property type="project" value="UniProtKB-KW"/>
</dbReference>
<protein>
    <submittedName>
        <fullName evidence="15">Methyl-accepting chemotaxis sensory transducer with TarH sensor</fullName>
    </submittedName>
</protein>
<keyword evidence="4" id="KW-0145">Chemotaxis</keyword>
<dbReference type="InterPro" id="IPR051310">
    <property type="entry name" value="MCP_chemotaxis"/>
</dbReference>
<keyword evidence="5" id="KW-0997">Cell inner membrane</keyword>
<dbReference type="OrthoDB" id="9806477at2"/>
<dbReference type="SMART" id="SM00304">
    <property type="entry name" value="HAMP"/>
    <property type="match status" value="1"/>
</dbReference>
<evidence type="ECO:0000256" key="2">
    <source>
        <dbReference type="ARBA" id="ARBA00022475"/>
    </source>
</evidence>
<evidence type="ECO:0000256" key="8">
    <source>
        <dbReference type="ARBA" id="ARBA00023136"/>
    </source>
</evidence>
<evidence type="ECO:0000256" key="12">
    <source>
        <dbReference type="SAM" id="Phobius"/>
    </source>
</evidence>
<proteinExistence type="inferred from homology"/>
<keyword evidence="9 11" id="KW-0807">Transducer</keyword>
<dbReference type="GO" id="GO:0005886">
    <property type="term" value="C:plasma membrane"/>
    <property type="evidence" value="ECO:0007669"/>
    <property type="project" value="UniProtKB-SubCell"/>
</dbReference>
<dbReference type="PRINTS" id="PR00260">
    <property type="entry name" value="CHEMTRNSDUCR"/>
</dbReference>
<evidence type="ECO:0000313" key="16">
    <source>
        <dbReference type="Proteomes" id="UP000199120"/>
    </source>
</evidence>
<dbReference type="GO" id="GO:0007165">
    <property type="term" value="P:signal transduction"/>
    <property type="evidence" value="ECO:0007669"/>
    <property type="project" value="UniProtKB-KW"/>
</dbReference>
<evidence type="ECO:0000256" key="3">
    <source>
        <dbReference type="ARBA" id="ARBA00022481"/>
    </source>
</evidence>
<dbReference type="InterPro" id="IPR004090">
    <property type="entry name" value="Chemotax_Me-accpt_rcpt"/>
</dbReference>
<reference evidence="16" key="1">
    <citation type="submission" date="2016-10" db="EMBL/GenBank/DDBJ databases">
        <authorList>
            <person name="Varghese N."/>
            <person name="Submissions S."/>
        </authorList>
    </citation>
    <scope>NUCLEOTIDE SEQUENCE [LARGE SCALE GENOMIC DNA]</scope>
    <source>
        <strain evidence="16">LMG 26416</strain>
    </source>
</reference>
<dbReference type="Proteomes" id="UP000199120">
    <property type="component" value="Unassembled WGS sequence"/>
</dbReference>
<evidence type="ECO:0000256" key="5">
    <source>
        <dbReference type="ARBA" id="ARBA00022519"/>
    </source>
</evidence>
<keyword evidence="7 12" id="KW-1133">Transmembrane helix</keyword>
<evidence type="ECO:0000256" key="1">
    <source>
        <dbReference type="ARBA" id="ARBA00004429"/>
    </source>
</evidence>
<dbReference type="PROSITE" id="PS50885">
    <property type="entry name" value="HAMP"/>
    <property type="match status" value="1"/>
</dbReference>
<dbReference type="Gene3D" id="1.10.287.950">
    <property type="entry name" value="Methyl-accepting chemotaxis protein"/>
    <property type="match status" value="1"/>
</dbReference>
<evidence type="ECO:0000256" key="7">
    <source>
        <dbReference type="ARBA" id="ARBA00022989"/>
    </source>
</evidence>
<dbReference type="PROSITE" id="PS50111">
    <property type="entry name" value="CHEMOTAXIS_TRANSDUC_2"/>
    <property type="match status" value="1"/>
</dbReference>
<dbReference type="InterPro" id="IPR003122">
    <property type="entry name" value="Tar_rcpt_lig-bd"/>
</dbReference>
<name>A0A1H7UH47_9BURK</name>
<organism evidence="15 16">
    <name type="scientific">Paraburkholderia caballeronis</name>
    <dbReference type="NCBI Taxonomy" id="416943"/>
    <lineage>
        <taxon>Bacteria</taxon>
        <taxon>Pseudomonadati</taxon>
        <taxon>Pseudomonadota</taxon>
        <taxon>Betaproteobacteria</taxon>
        <taxon>Burkholderiales</taxon>
        <taxon>Burkholderiaceae</taxon>
        <taxon>Paraburkholderia</taxon>
    </lineage>
</organism>
<accession>A0A1H7UH47</accession>
<keyword evidence="8 12" id="KW-0472">Membrane</keyword>
<evidence type="ECO:0000256" key="10">
    <source>
        <dbReference type="ARBA" id="ARBA00029447"/>
    </source>
</evidence>
<feature type="transmembrane region" description="Helical" evidence="12">
    <location>
        <begin position="184"/>
        <end position="207"/>
    </location>
</feature>
<feature type="domain" description="Methyl-accepting transducer" evidence="13">
    <location>
        <begin position="266"/>
        <end position="495"/>
    </location>
</feature>
<comment type="similarity">
    <text evidence="10">Belongs to the methyl-accepting chemotaxis (MCP) protein family.</text>
</comment>
<comment type="subcellular location">
    <subcellularLocation>
        <location evidence="1">Cell inner membrane</location>
        <topology evidence="1">Multi-pass membrane protein</topology>
    </subcellularLocation>
</comment>
<evidence type="ECO:0000256" key="6">
    <source>
        <dbReference type="ARBA" id="ARBA00022692"/>
    </source>
</evidence>
<keyword evidence="2" id="KW-1003">Cell membrane</keyword>
<dbReference type="InterPro" id="IPR035440">
    <property type="entry name" value="4HB_MCP_dom_sf"/>
</dbReference>
<evidence type="ECO:0000259" key="14">
    <source>
        <dbReference type="PROSITE" id="PS50885"/>
    </source>
</evidence>